<dbReference type="Pfam" id="PF01609">
    <property type="entry name" value="DDE_Tnp_1"/>
    <property type="match status" value="1"/>
</dbReference>
<organism evidence="3 4">
    <name type="scientific">Modicisalibacter xianhensis</name>
    <dbReference type="NCBI Taxonomy" id="442341"/>
    <lineage>
        <taxon>Bacteria</taxon>
        <taxon>Pseudomonadati</taxon>
        <taxon>Pseudomonadota</taxon>
        <taxon>Gammaproteobacteria</taxon>
        <taxon>Oceanospirillales</taxon>
        <taxon>Halomonadaceae</taxon>
        <taxon>Modicisalibacter</taxon>
    </lineage>
</organism>
<evidence type="ECO:0000313" key="3">
    <source>
        <dbReference type="EMBL" id="TDX28387.1"/>
    </source>
</evidence>
<comment type="caution">
    <text evidence="3">The sequence shown here is derived from an EMBL/GenBank/DDBJ whole genome shotgun (WGS) entry which is preliminary data.</text>
</comment>
<feature type="compositionally biased region" description="Polar residues" evidence="1">
    <location>
        <begin position="26"/>
        <end position="35"/>
    </location>
</feature>
<gene>
    <name evidence="3" type="ORF">DFO67_11087</name>
</gene>
<dbReference type="EMBL" id="SOEC01000010">
    <property type="protein sequence ID" value="TDX28387.1"/>
    <property type="molecule type" value="Genomic_DNA"/>
</dbReference>
<dbReference type="Proteomes" id="UP000294489">
    <property type="component" value="Unassembled WGS sequence"/>
</dbReference>
<feature type="domain" description="Transposase IS4-like" evidence="2">
    <location>
        <begin position="22"/>
        <end position="188"/>
    </location>
</feature>
<evidence type="ECO:0000313" key="4">
    <source>
        <dbReference type="Proteomes" id="UP000294489"/>
    </source>
</evidence>
<evidence type="ECO:0000259" key="2">
    <source>
        <dbReference type="Pfam" id="PF01609"/>
    </source>
</evidence>
<dbReference type="PANTHER" id="PTHR30007">
    <property type="entry name" value="PHP DOMAIN PROTEIN"/>
    <property type="match status" value="1"/>
</dbReference>
<feature type="compositionally biased region" description="Basic and acidic residues" evidence="1">
    <location>
        <begin position="1"/>
        <end position="16"/>
    </location>
</feature>
<dbReference type="GO" id="GO:0004803">
    <property type="term" value="F:transposase activity"/>
    <property type="evidence" value="ECO:0007669"/>
    <property type="project" value="InterPro"/>
</dbReference>
<dbReference type="InterPro" id="IPR002559">
    <property type="entry name" value="Transposase_11"/>
</dbReference>
<dbReference type="AlphaFoldDB" id="A0A4R8G054"/>
<dbReference type="GO" id="GO:0003677">
    <property type="term" value="F:DNA binding"/>
    <property type="evidence" value="ECO:0007669"/>
    <property type="project" value="InterPro"/>
</dbReference>
<dbReference type="GO" id="GO:0006313">
    <property type="term" value="P:DNA transposition"/>
    <property type="evidence" value="ECO:0007669"/>
    <property type="project" value="InterPro"/>
</dbReference>
<proteinExistence type="predicted"/>
<evidence type="ECO:0000256" key="1">
    <source>
        <dbReference type="SAM" id="MobiDB-lite"/>
    </source>
</evidence>
<protein>
    <submittedName>
        <fullName evidence="3">DDE family transposase</fullName>
    </submittedName>
</protein>
<name>A0A4R8G054_9GAMM</name>
<feature type="region of interest" description="Disordered" evidence="1">
    <location>
        <begin position="1"/>
        <end position="46"/>
    </location>
</feature>
<dbReference type="PANTHER" id="PTHR30007:SF0">
    <property type="entry name" value="TRANSPOSASE"/>
    <property type="match status" value="1"/>
</dbReference>
<reference evidence="3 4" key="1">
    <citation type="submission" date="2019-03" db="EMBL/GenBank/DDBJ databases">
        <title>Freshwater and sediment microbial communities from various areas in North America, analyzing microbe dynamics in response to fracking.</title>
        <authorList>
            <person name="Lamendella R."/>
        </authorList>
    </citation>
    <scope>NUCLEOTIDE SEQUENCE [LARGE SCALE GENOMIC DNA]</scope>
    <source>
        <strain evidence="3 4">6_TX</strain>
    </source>
</reference>
<sequence>MHDRLRAQWREREGRDPMPGAAVLDAQSTRSSAQGGTSGYDAAKKTRGRKRHVLVDTLGSILAVSVTTASVQDRDGAHPVMANGMKKYAEISTVFVDEGYAGRCAQTIHQQHDILRPRSYAIQPMAVGRWCTQGQEDLFTRRPDANGFIVLPKRWVVERTHAWIEKARRLEMHHDRRVEVSEAWVWLAAGRQLLNRLTRLA</sequence>
<accession>A0A4R8G054</accession>